<sequence length="170" mass="18477">MLPYVVKETRSLVASRVVKGGIILSHLHRPIAITGSDNRETGRSEQKSWDSRGIGPQAGSRQPPDSGRGEHGRFSGASRKNQPSRHPDLRPVTPTWDFRPLESPVTETLPLVDARLSDQVLTPTLSLSLRRACGSGASDAKDRLRLALRSGHLGLPSRLGSPGRAAFLHR</sequence>
<reference evidence="1" key="1">
    <citation type="submission" date="2023-05" db="EMBL/GenBank/DDBJ databases">
        <authorList>
            <consortium name="ELIXIR-Norway"/>
        </authorList>
    </citation>
    <scope>NUCLEOTIDE SEQUENCE</scope>
</reference>
<reference evidence="1" key="2">
    <citation type="submission" date="2025-03" db="EMBL/GenBank/DDBJ databases">
        <authorList>
            <consortium name="ELIXIR-Norway"/>
            <consortium name="Elixir Norway"/>
        </authorList>
    </citation>
    <scope>NUCLEOTIDE SEQUENCE</scope>
</reference>
<gene>
    <name evidence="1" type="ORF">MRATA1EN22A_LOCUS4491</name>
</gene>
<evidence type="ECO:0000313" key="1">
    <source>
        <dbReference type="EMBL" id="CAM9576952.1"/>
    </source>
</evidence>
<organism evidence="1 2">
    <name type="scientific">Rangifer tarandus platyrhynchus</name>
    <name type="common">Svalbard reindeer</name>
    <dbReference type="NCBI Taxonomy" id="3082113"/>
    <lineage>
        <taxon>Eukaryota</taxon>
        <taxon>Metazoa</taxon>
        <taxon>Chordata</taxon>
        <taxon>Craniata</taxon>
        <taxon>Vertebrata</taxon>
        <taxon>Euteleostomi</taxon>
        <taxon>Mammalia</taxon>
        <taxon>Eutheria</taxon>
        <taxon>Laurasiatheria</taxon>
        <taxon>Artiodactyla</taxon>
        <taxon>Ruminantia</taxon>
        <taxon>Pecora</taxon>
        <taxon>Cervidae</taxon>
        <taxon>Odocoileinae</taxon>
        <taxon>Rangifer</taxon>
    </lineage>
</organism>
<dbReference type="EMBL" id="OX596096">
    <property type="protein sequence ID" value="CAM9576952.1"/>
    <property type="molecule type" value="Genomic_DNA"/>
</dbReference>
<proteinExistence type="predicted"/>
<protein>
    <submittedName>
        <fullName evidence="1">Uncharacterized protein</fullName>
    </submittedName>
</protein>
<accession>A0AC59YCR0</accession>
<dbReference type="Proteomes" id="UP001162501">
    <property type="component" value="Chromosome 12"/>
</dbReference>
<name>A0AC59YCR0_RANTA</name>
<evidence type="ECO:0000313" key="2">
    <source>
        <dbReference type="Proteomes" id="UP001162501"/>
    </source>
</evidence>